<dbReference type="Proteomes" id="UP001428341">
    <property type="component" value="Unassembled WGS sequence"/>
</dbReference>
<gene>
    <name evidence="1" type="ORF">WN944_004530</name>
</gene>
<reference evidence="1 2" key="1">
    <citation type="submission" date="2024-05" db="EMBL/GenBank/DDBJ databases">
        <title>Haplotype-resolved chromosome-level genome assembly of Huyou (Citrus changshanensis).</title>
        <authorList>
            <person name="Miao C."/>
            <person name="Chen W."/>
            <person name="Wu Y."/>
            <person name="Wang L."/>
            <person name="Zhao S."/>
            <person name="Grierson D."/>
            <person name="Xu C."/>
            <person name="Chen K."/>
        </authorList>
    </citation>
    <scope>NUCLEOTIDE SEQUENCE [LARGE SCALE GENOMIC DNA]</scope>
    <source>
        <strain evidence="1">01-14</strain>
        <tissue evidence="1">Leaf</tissue>
    </source>
</reference>
<sequence length="67" mass="7506">MAPATRITRAFSYYFVILVSEPSDFSSGLRKTIPVLSPEKKKSFLPLPPELYYQPGSLTCFPTPLIP</sequence>
<dbReference type="EMBL" id="JBCGBO010000006">
    <property type="protein sequence ID" value="KAK9193830.1"/>
    <property type="molecule type" value="Genomic_DNA"/>
</dbReference>
<comment type="caution">
    <text evidence="1">The sequence shown here is derived from an EMBL/GenBank/DDBJ whole genome shotgun (WGS) entry which is preliminary data.</text>
</comment>
<evidence type="ECO:0000313" key="1">
    <source>
        <dbReference type="EMBL" id="KAK9193830.1"/>
    </source>
</evidence>
<evidence type="ECO:0000313" key="2">
    <source>
        <dbReference type="Proteomes" id="UP001428341"/>
    </source>
</evidence>
<dbReference type="AlphaFoldDB" id="A0AAP0QHW2"/>
<organism evidence="1 2">
    <name type="scientific">Citrus x changshan-huyou</name>
    <dbReference type="NCBI Taxonomy" id="2935761"/>
    <lineage>
        <taxon>Eukaryota</taxon>
        <taxon>Viridiplantae</taxon>
        <taxon>Streptophyta</taxon>
        <taxon>Embryophyta</taxon>
        <taxon>Tracheophyta</taxon>
        <taxon>Spermatophyta</taxon>
        <taxon>Magnoliopsida</taxon>
        <taxon>eudicotyledons</taxon>
        <taxon>Gunneridae</taxon>
        <taxon>Pentapetalae</taxon>
        <taxon>rosids</taxon>
        <taxon>malvids</taxon>
        <taxon>Sapindales</taxon>
        <taxon>Rutaceae</taxon>
        <taxon>Aurantioideae</taxon>
        <taxon>Citrus</taxon>
    </lineage>
</organism>
<protein>
    <submittedName>
        <fullName evidence="1">Uncharacterized protein</fullName>
    </submittedName>
</protein>
<accession>A0AAP0QHW2</accession>
<name>A0AAP0QHW2_9ROSI</name>
<keyword evidence="2" id="KW-1185">Reference proteome</keyword>
<proteinExistence type="predicted"/>